<proteinExistence type="predicted"/>
<dbReference type="Proteomes" id="UP000824002">
    <property type="component" value="Unassembled WGS sequence"/>
</dbReference>
<feature type="transmembrane region" description="Helical" evidence="1">
    <location>
        <begin position="26"/>
        <end position="46"/>
    </location>
</feature>
<evidence type="ECO:0000313" key="2">
    <source>
        <dbReference type="EMBL" id="HIS76748.1"/>
    </source>
</evidence>
<dbReference type="AlphaFoldDB" id="A0A9D1K155"/>
<protein>
    <submittedName>
        <fullName evidence="2">LysO family transporter</fullName>
    </submittedName>
</protein>
<dbReference type="GO" id="GO:0015661">
    <property type="term" value="F:L-lysine efflux transmembrane transporter activity"/>
    <property type="evidence" value="ECO:0007669"/>
    <property type="project" value="InterPro"/>
</dbReference>
<evidence type="ECO:0000256" key="1">
    <source>
        <dbReference type="SAM" id="Phobius"/>
    </source>
</evidence>
<sequence length="98" mass="10944">MLILGIFAVGILVGYRWFPEKLKRPNSVLQLLCIAALVFCMGAMLGRRENFFEELGRLGLDSLLLAVIPMACSALLVFAATKWWGKRNKKQADGEEKS</sequence>
<organism evidence="2 3">
    <name type="scientific">Candidatus Merdivicinus excrementipullorum</name>
    <dbReference type="NCBI Taxonomy" id="2840867"/>
    <lineage>
        <taxon>Bacteria</taxon>
        <taxon>Bacillati</taxon>
        <taxon>Bacillota</taxon>
        <taxon>Clostridia</taxon>
        <taxon>Eubacteriales</taxon>
        <taxon>Oscillospiraceae</taxon>
        <taxon>Oscillospiraceae incertae sedis</taxon>
        <taxon>Candidatus Merdivicinus</taxon>
    </lineage>
</organism>
<feature type="transmembrane region" description="Helical" evidence="1">
    <location>
        <begin position="58"/>
        <end position="80"/>
    </location>
</feature>
<reference evidence="2" key="2">
    <citation type="journal article" date="2021" name="PeerJ">
        <title>Extensive microbial diversity within the chicken gut microbiome revealed by metagenomics and culture.</title>
        <authorList>
            <person name="Gilroy R."/>
            <person name="Ravi A."/>
            <person name="Getino M."/>
            <person name="Pursley I."/>
            <person name="Horton D.L."/>
            <person name="Alikhan N.F."/>
            <person name="Baker D."/>
            <person name="Gharbi K."/>
            <person name="Hall N."/>
            <person name="Watson M."/>
            <person name="Adriaenssens E.M."/>
            <person name="Foster-Nyarko E."/>
            <person name="Jarju S."/>
            <person name="Secka A."/>
            <person name="Antonio M."/>
            <person name="Oren A."/>
            <person name="Chaudhuri R.R."/>
            <person name="La Ragione R."/>
            <person name="Hildebrand F."/>
            <person name="Pallen M.J."/>
        </authorList>
    </citation>
    <scope>NUCLEOTIDE SEQUENCE</scope>
    <source>
        <strain evidence="2">CHK199-13235</strain>
    </source>
</reference>
<keyword evidence="1" id="KW-0812">Transmembrane</keyword>
<reference evidence="2" key="1">
    <citation type="submission" date="2020-10" db="EMBL/GenBank/DDBJ databases">
        <authorList>
            <person name="Gilroy R."/>
        </authorList>
    </citation>
    <scope>NUCLEOTIDE SEQUENCE</scope>
    <source>
        <strain evidence="2">CHK199-13235</strain>
    </source>
</reference>
<dbReference type="EMBL" id="DVJP01000052">
    <property type="protein sequence ID" value="HIS76748.1"/>
    <property type="molecule type" value="Genomic_DNA"/>
</dbReference>
<evidence type="ECO:0000313" key="3">
    <source>
        <dbReference type="Proteomes" id="UP000824002"/>
    </source>
</evidence>
<dbReference type="Pfam" id="PF03956">
    <property type="entry name" value="Lys_export"/>
    <property type="match status" value="1"/>
</dbReference>
<dbReference type="InterPro" id="IPR005642">
    <property type="entry name" value="LysO"/>
</dbReference>
<keyword evidence="1" id="KW-1133">Transmembrane helix</keyword>
<gene>
    <name evidence="2" type="ORF">IAB51_08060</name>
</gene>
<keyword evidence="1" id="KW-0472">Membrane</keyword>
<accession>A0A9D1K155</accession>
<comment type="caution">
    <text evidence="2">The sequence shown here is derived from an EMBL/GenBank/DDBJ whole genome shotgun (WGS) entry which is preliminary data.</text>
</comment>
<name>A0A9D1K155_9FIRM</name>